<keyword evidence="9 10" id="KW-0342">GTP-binding</keyword>
<evidence type="ECO:0000259" key="12">
    <source>
        <dbReference type="PROSITE" id="PS51709"/>
    </source>
</evidence>
<keyword evidence="5 10" id="KW-0547">Nucleotide-binding</keyword>
<feature type="binding site" evidence="10">
    <location>
        <position position="462"/>
    </location>
    <ligand>
        <name>(6S)-5-formyl-5,6,7,8-tetrahydrofolate</name>
        <dbReference type="ChEBI" id="CHEBI:57457"/>
    </ligand>
</feature>
<dbReference type="GO" id="GO:0005525">
    <property type="term" value="F:GTP binding"/>
    <property type="evidence" value="ECO:0007669"/>
    <property type="project" value="UniProtKB-UniRule"/>
</dbReference>
<organism evidence="13 14">
    <name type="scientific">Clostridioides difficile (strain CD196)</name>
    <name type="common">Peptoclostridium difficile</name>
    <dbReference type="NCBI Taxonomy" id="645462"/>
    <lineage>
        <taxon>Bacteria</taxon>
        <taxon>Bacillati</taxon>
        <taxon>Bacillota</taxon>
        <taxon>Clostridia</taxon>
        <taxon>Peptostreptococcales</taxon>
        <taxon>Peptostreptococcaceae</taxon>
        <taxon>Clostridioides</taxon>
    </lineage>
</organism>
<evidence type="ECO:0000256" key="11">
    <source>
        <dbReference type="RuleBase" id="RU003313"/>
    </source>
</evidence>
<evidence type="ECO:0000256" key="6">
    <source>
        <dbReference type="ARBA" id="ARBA00022801"/>
    </source>
</evidence>
<dbReference type="CDD" id="cd04164">
    <property type="entry name" value="trmE"/>
    <property type="match status" value="1"/>
</dbReference>
<dbReference type="NCBIfam" id="TIGR00450">
    <property type="entry name" value="mnmE_trmE_thdF"/>
    <property type="match status" value="1"/>
</dbReference>
<dbReference type="Pfam" id="PF12631">
    <property type="entry name" value="MnmE_helical"/>
    <property type="match status" value="1"/>
</dbReference>
<feature type="binding site" evidence="10">
    <location>
        <begin position="278"/>
        <end position="281"/>
    </location>
    <ligand>
        <name>GTP</name>
        <dbReference type="ChEBI" id="CHEBI:37565"/>
    </ligand>
</feature>
<feature type="binding site" evidence="10">
    <location>
        <position position="258"/>
    </location>
    <ligand>
        <name>K(+)</name>
        <dbReference type="ChEBI" id="CHEBI:29103"/>
    </ligand>
</feature>
<dbReference type="KEGG" id="cdc:CD196_3490"/>
<dbReference type="InterPro" id="IPR031168">
    <property type="entry name" value="G_TrmE"/>
</dbReference>
<dbReference type="InterPro" id="IPR025867">
    <property type="entry name" value="MnmE_helical"/>
</dbReference>
<evidence type="ECO:0000313" key="14">
    <source>
        <dbReference type="Proteomes" id="UP000002068"/>
    </source>
</evidence>
<comment type="cofactor">
    <cofactor evidence="10">
        <name>K(+)</name>
        <dbReference type="ChEBI" id="CHEBI:29103"/>
    </cofactor>
    <text evidence="10">Binds 1 potassium ion per subunit.</text>
</comment>
<feature type="binding site" evidence="10">
    <location>
        <position position="26"/>
    </location>
    <ligand>
        <name>(6S)-5-formyl-5,6,7,8-tetrahydrofolate</name>
        <dbReference type="ChEBI" id="CHEBI:57457"/>
    </ligand>
</feature>
<feature type="binding site" evidence="10">
    <location>
        <position position="259"/>
    </location>
    <ligand>
        <name>Mg(2+)</name>
        <dbReference type="ChEBI" id="CHEBI:18420"/>
    </ligand>
</feature>
<keyword evidence="3 10" id="KW-0819">tRNA processing</keyword>
<dbReference type="HAMAP" id="MF_00379">
    <property type="entry name" value="GTPase_MnmE"/>
    <property type="match status" value="1"/>
</dbReference>
<keyword evidence="4 10" id="KW-0479">Metal-binding</keyword>
<comment type="caution">
    <text evidence="10">Lacks conserved residue(s) required for the propagation of feature annotation.</text>
</comment>
<evidence type="ECO:0000256" key="3">
    <source>
        <dbReference type="ARBA" id="ARBA00022694"/>
    </source>
</evidence>
<evidence type="ECO:0000256" key="1">
    <source>
        <dbReference type="ARBA" id="ARBA00011043"/>
    </source>
</evidence>
<evidence type="ECO:0000256" key="9">
    <source>
        <dbReference type="ARBA" id="ARBA00023134"/>
    </source>
</evidence>
<keyword evidence="2 10" id="KW-0963">Cytoplasm</keyword>
<dbReference type="Pfam" id="PF01926">
    <property type="entry name" value="MMR_HSR1"/>
    <property type="match status" value="1"/>
</dbReference>
<dbReference type="CDD" id="cd14858">
    <property type="entry name" value="TrmE_N"/>
    <property type="match status" value="1"/>
</dbReference>
<keyword evidence="6 10" id="KW-0378">Hydrolase</keyword>
<feature type="binding site" evidence="10">
    <location>
        <begin position="234"/>
        <end position="239"/>
    </location>
    <ligand>
        <name>GTP</name>
        <dbReference type="ChEBI" id="CHEBI:37565"/>
    </ligand>
</feature>
<dbReference type="PROSITE" id="PS51709">
    <property type="entry name" value="G_TRME"/>
    <property type="match status" value="1"/>
</dbReference>
<dbReference type="GO" id="GO:0005829">
    <property type="term" value="C:cytosol"/>
    <property type="evidence" value="ECO:0007669"/>
    <property type="project" value="TreeGrafter"/>
</dbReference>
<sequence length="462" mass="51574">MINLFIDDTIAAIATAPGEGGIGILRISGERALKVAEEIFKSMSGKSIEEYNKRTLIYGNILDNENIIDEVLLAYMKGPNSYTGEDVIEINCHGGFISVKKILELILSKDVRLAEAGEFTKRAFLNGRIDLSQAEAVIDVIKAKTDIAHEVAQNQLEGSLSKKIRELRDKVTEILAHVEVAIDYPEEDIEHITYQTLKEKTDELKKEIKKLYDTAESGKILREGLKTVIVGKPNVGKSSLLNSILGENRAIVTDIPGTTRDVIEEFVNIKGIPLKIVDTAGIRDTDDIVEKIGVEKSKESFTSADLIVMVLDASRKLSEEDIEILEKLKDKQTIVLLNKNDLKQEIEEEKILKYVENNSIIKISALQQEGIEELQDKIESMVYKGSIKNNSSLVVTNSRHKDALSKAYKSATDALIALEQSMPFDFVEVDLKNIWDYLGYINGDTVTEDLLDNIFHNFCIGK</sequence>
<feature type="binding site" evidence="10">
    <location>
        <position position="128"/>
    </location>
    <ligand>
        <name>(6S)-5-formyl-5,6,7,8-tetrahydrofolate</name>
        <dbReference type="ChEBI" id="CHEBI:57457"/>
    </ligand>
</feature>
<dbReference type="AlphaFoldDB" id="A0A0H3N8P6"/>
<evidence type="ECO:0000256" key="8">
    <source>
        <dbReference type="ARBA" id="ARBA00022958"/>
    </source>
</evidence>
<dbReference type="InterPro" id="IPR027368">
    <property type="entry name" value="MnmE_dom2"/>
</dbReference>
<dbReference type="Pfam" id="PF10396">
    <property type="entry name" value="TrmE_N"/>
    <property type="match status" value="1"/>
</dbReference>
<evidence type="ECO:0000256" key="2">
    <source>
        <dbReference type="ARBA" id="ARBA00022490"/>
    </source>
</evidence>
<dbReference type="FunFam" id="3.40.50.300:FF:000494">
    <property type="entry name" value="tRNA modification GTPase MnmE"/>
    <property type="match status" value="1"/>
</dbReference>
<dbReference type="Gene3D" id="3.40.50.300">
    <property type="entry name" value="P-loop containing nucleotide triphosphate hydrolases"/>
    <property type="match status" value="1"/>
</dbReference>
<dbReference type="PANTHER" id="PTHR42714:SF2">
    <property type="entry name" value="TRNA MODIFICATION GTPASE GTPBP3, MITOCHONDRIAL"/>
    <property type="match status" value="1"/>
</dbReference>
<gene>
    <name evidence="10 13" type="primary">trmE</name>
    <name evidence="10" type="synonym">mnmE</name>
    <name evidence="13" type="ordered locus">CD196_3490</name>
</gene>
<feature type="binding site" evidence="10">
    <location>
        <position position="253"/>
    </location>
    <ligand>
        <name>K(+)</name>
        <dbReference type="ChEBI" id="CHEBI:29103"/>
    </ligand>
</feature>
<dbReference type="NCBIfam" id="NF003661">
    <property type="entry name" value="PRK05291.1-3"/>
    <property type="match status" value="1"/>
</dbReference>
<comment type="subcellular location">
    <subcellularLocation>
        <location evidence="10">Cytoplasm</location>
    </subcellularLocation>
</comment>
<reference evidence="13 14" key="1">
    <citation type="journal article" date="2009" name="Genome Biol.">
        <title>Comparative genome and phenotypic analysis of Clostridium difficile 027 strains provides insight into the evolution of a hypervirulent bacterium.</title>
        <authorList>
            <person name="Stabler R.A."/>
            <person name="He M."/>
            <person name="Dawson L."/>
            <person name="Martin M."/>
            <person name="Valiente E."/>
            <person name="Corton C."/>
            <person name="Lawley T.D."/>
            <person name="Sebaihia M."/>
            <person name="Quail M.A."/>
            <person name="Rose G."/>
            <person name="Gerding D.N."/>
            <person name="Gibert M."/>
            <person name="Popoff M.R."/>
            <person name="Parkhill J."/>
            <person name="Dougan G."/>
            <person name="Wren B.W."/>
        </authorList>
    </citation>
    <scope>NUCLEOTIDE SEQUENCE [LARGE SCALE GENOMIC DNA]</scope>
    <source>
        <strain evidence="13 14">CD196</strain>
    </source>
</reference>
<feature type="binding site" evidence="10">
    <location>
        <position position="255"/>
    </location>
    <ligand>
        <name>K(+)</name>
        <dbReference type="ChEBI" id="CHEBI:29103"/>
    </ligand>
</feature>
<keyword evidence="8 10" id="KW-0630">Potassium</keyword>
<dbReference type="InterPro" id="IPR027417">
    <property type="entry name" value="P-loop_NTPase"/>
</dbReference>
<dbReference type="SUPFAM" id="SSF116878">
    <property type="entry name" value="TrmE connector domain"/>
    <property type="match status" value="1"/>
</dbReference>
<feature type="binding site" evidence="10">
    <location>
        <position position="238"/>
    </location>
    <ligand>
        <name>Mg(2+)</name>
        <dbReference type="ChEBI" id="CHEBI:18420"/>
    </ligand>
</feature>
<evidence type="ECO:0000256" key="7">
    <source>
        <dbReference type="ARBA" id="ARBA00022842"/>
    </source>
</evidence>
<keyword evidence="7 10" id="KW-0460">Magnesium</keyword>
<comment type="similarity">
    <text evidence="1 10 11">Belongs to the TRAFAC class TrmE-Era-EngA-EngB-Septin-like GTPase superfamily. TrmE GTPase family.</text>
</comment>
<dbReference type="GO" id="GO:0002098">
    <property type="term" value="P:tRNA wobble uridine modification"/>
    <property type="evidence" value="ECO:0007669"/>
    <property type="project" value="TreeGrafter"/>
</dbReference>
<dbReference type="Proteomes" id="UP000002068">
    <property type="component" value="Chromosome"/>
</dbReference>
<dbReference type="EC" id="3.6.-.-" evidence="10"/>
<dbReference type="GO" id="GO:0042802">
    <property type="term" value="F:identical protein binding"/>
    <property type="evidence" value="ECO:0007669"/>
    <property type="project" value="UniProtKB-ARBA"/>
</dbReference>
<name>A0A0H3N8P6_CLODC</name>
<dbReference type="PANTHER" id="PTHR42714">
    <property type="entry name" value="TRNA MODIFICATION GTPASE GTPBP3"/>
    <property type="match status" value="1"/>
</dbReference>
<evidence type="ECO:0000313" key="13">
    <source>
        <dbReference type="EMBL" id="CBA67036.1"/>
    </source>
</evidence>
<feature type="domain" description="TrmE-type G" evidence="12">
    <location>
        <begin position="224"/>
        <end position="383"/>
    </location>
</feature>
<dbReference type="GO" id="GO:0046872">
    <property type="term" value="F:metal ion binding"/>
    <property type="evidence" value="ECO:0007669"/>
    <property type="project" value="UniProtKB-KW"/>
</dbReference>
<dbReference type="HOGENOM" id="CLU_019624_4_1_9"/>
<dbReference type="NCBIfam" id="TIGR00231">
    <property type="entry name" value="small_GTP"/>
    <property type="match status" value="1"/>
</dbReference>
<feature type="binding site" evidence="10">
    <location>
        <begin position="253"/>
        <end position="259"/>
    </location>
    <ligand>
        <name>GTP</name>
        <dbReference type="ChEBI" id="CHEBI:37565"/>
    </ligand>
</feature>
<evidence type="ECO:0000256" key="5">
    <source>
        <dbReference type="ARBA" id="ARBA00022741"/>
    </source>
</evidence>
<dbReference type="PRINTS" id="PR00449">
    <property type="entry name" value="RASTRNSFRMNG"/>
</dbReference>
<proteinExistence type="inferred from homology"/>
<dbReference type="InterPro" id="IPR027266">
    <property type="entry name" value="TrmE/GcvT-like"/>
</dbReference>
<dbReference type="InterPro" id="IPR018948">
    <property type="entry name" value="GTP-bd_TrmE_N"/>
</dbReference>
<feature type="binding site" evidence="10">
    <location>
        <position position="234"/>
    </location>
    <ligand>
        <name>K(+)</name>
        <dbReference type="ChEBI" id="CHEBI:29103"/>
    </ligand>
</feature>
<comment type="function">
    <text evidence="10">Exhibits a very high intrinsic GTPase hydrolysis rate. Involved in the addition of a carboxymethylaminomethyl (cmnm) group at the wobble position (U34) of certain tRNAs, forming tRNA-cmnm(5)s(2)U34.</text>
</comment>
<dbReference type="EMBL" id="FN538970">
    <property type="protein sequence ID" value="CBA67036.1"/>
    <property type="molecule type" value="Genomic_DNA"/>
</dbReference>
<dbReference type="FunFam" id="3.30.1360.120:FF:000003">
    <property type="entry name" value="tRNA modification GTPase MnmE"/>
    <property type="match status" value="1"/>
</dbReference>
<comment type="subunit">
    <text evidence="10">Homodimer. Heterotetramer of two MnmE and two MnmG subunits.</text>
</comment>
<protein>
    <recommendedName>
        <fullName evidence="10">tRNA modification GTPase MnmE</fullName>
        <ecNumber evidence="10">3.6.-.-</ecNumber>
    </recommendedName>
</protein>
<dbReference type="Gene3D" id="3.30.1360.120">
    <property type="entry name" value="Probable tRNA modification gtpase trme, domain 1"/>
    <property type="match status" value="1"/>
</dbReference>
<accession>A0A0H3N8P6</accession>
<dbReference type="SUPFAM" id="SSF52540">
    <property type="entry name" value="P-loop containing nucleoside triphosphate hydrolases"/>
    <property type="match status" value="1"/>
</dbReference>
<dbReference type="GO" id="GO:0003924">
    <property type="term" value="F:GTPase activity"/>
    <property type="evidence" value="ECO:0007669"/>
    <property type="project" value="UniProtKB-UniRule"/>
</dbReference>
<dbReference type="InterPro" id="IPR006073">
    <property type="entry name" value="GTP-bd"/>
</dbReference>
<dbReference type="Gene3D" id="1.20.120.430">
    <property type="entry name" value="tRNA modification GTPase MnmE domain 2"/>
    <property type="match status" value="1"/>
</dbReference>
<evidence type="ECO:0000256" key="10">
    <source>
        <dbReference type="HAMAP-Rule" id="MF_00379"/>
    </source>
</evidence>
<dbReference type="GO" id="GO:0030488">
    <property type="term" value="P:tRNA methylation"/>
    <property type="evidence" value="ECO:0007669"/>
    <property type="project" value="TreeGrafter"/>
</dbReference>
<dbReference type="InterPro" id="IPR005225">
    <property type="entry name" value="Small_GTP-bd"/>
</dbReference>
<dbReference type="InterPro" id="IPR004520">
    <property type="entry name" value="GTPase_MnmE"/>
</dbReference>
<feature type="binding site" evidence="10">
    <location>
        <position position="89"/>
    </location>
    <ligand>
        <name>(6S)-5-formyl-5,6,7,8-tetrahydrofolate</name>
        <dbReference type="ChEBI" id="CHEBI:57457"/>
    </ligand>
</feature>
<evidence type="ECO:0000256" key="4">
    <source>
        <dbReference type="ARBA" id="ARBA00022723"/>
    </source>
</evidence>